<feature type="binding site" evidence="6">
    <location>
        <position position="346"/>
    </location>
    <ligand>
        <name>Na(+)</name>
        <dbReference type="ChEBI" id="CHEBI:29101"/>
        <label>1</label>
    </ligand>
</feature>
<feature type="transmembrane region" description="Helical" evidence="9">
    <location>
        <begin position="344"/>
        <end position="365"/>
    </location>
</feature>
<dbReference type="PROSITE" id="PS00610">
    <property type="entry name" value="NA_NEUROTRAN_SYMP_1"/>
    <property type="match status" value="1"/>
</dbReference>
<feature type="transmembrane region" description="Helical" evidence="9">
    <location>
        <begin position="120"/>
        <end position="147"/>
    </location>
</feature>
<keyword evidence="6" id="KW-0915">Sodium</keyword>
<evidence type="ECO:0000256" key="7">
    <source>
        <dbReference type="PIRSR" id="PIRSR600175-2"/>
    </source>
</evidence>
<sequence length="418" mass="46403">MTVKEKSLANVKAEAALMAKDVGSNSSDSDLSGDENLERGNWSGKLDFMMSCISYAVGLGNIWRFPYLCYRNGGAVFLIPYITCLILIGMPLFFLEVSLGQFASLSPITIWQISPIFKGLGIGMVLISGICCIYYNIIITWTLFYLFQSFSRVLPWSTCDNPWNTPACTFKSHLSETFNNTLLNMTGASGNASQYGVVENGTTMIAALKKTTPSEEYWEHQVLQLSSGIEDLGGIRWELLGFLAAAWLFVFLCLIRGCLLHRHFPVLGTLVCLMVRGATLPGSMEGMKFYIIPQWHKLFQLKVWGEAAMQIFFSMGPAWGALITMSSYNKFNHNCYKDARILPILNCSTSIFAGCVIFSIIGFMAHETGRSVEDVVTQGPGLVFVVYPEAIARLPFSQIWAVLFFCMLFSLGIGSQVK</sequence>
<dbReference type="SUPFAM" id="SSF161070">
    <property type="entry name" value="SNF-like"/>
    <property type="match status" value="1"/>
</dbReference>
<name>A0AAD9NVU7_RIDPI</name>
<keyword evidence="2 8" id="KW-0813">Transport</keyword>
<feature type="transmembrane region" description="Helical" evidence="9">
    <location>
        <begin position="304"/>
        <end position="323"/>
    </location>
</feature>
<dbReference type="InterPro" id="IPR037272">
    <property type="entry name" value="SNS_sf"/>
</dbReference>
<keyword evidence="6" id="KW-0479">Metal-binding</keyword>
<evidence type="ECO:0000256" key="9">
    <source>
        <dbReference type="SAM" id="Phobius"/>
    </source>
</evidence>
<evidence type="ECO:0000256" key="2">
    <source>
        <dbReference type="ARBA" id="ARBA00022448"/>
    </source>
</evidence>
<organism evidence="10 11">
    <name type="scientific">Ridgeia piscesae</name>
    <name type="common">Tubeworm</name>
    <dbReference type="NCBI Taxonomy" id="27915"/>
    <lineage>
        <taxon>Eukaryota</taxon>
        <taxon>Metazoa</taxon>
        <taxon>Spiralia</taxon>
        <taxon>Lophotrochozoa</taxon>
        <taxon>Annelida</taxon>
        <taxon>Polychaeta</taxon>
        <taxon>Sedentaria</taxon>
        <taxon>Canalipalpata</taxon>
        <taxon>Sabellida</taxon>
        <taxon>Siboglinidae</taxon>
        <taxon>Ridgeia</taxon>
    </lineage>
</organism>
<dbReference type="PROSITE" id="PS50267">
    <property type="entry name" value="NA_NEUROTRAN_SYMP_3"/>
    <property type="match status" value="1"/>
</dbReference>
<feature type="binding site" evidence="6">
    <location>
        <position position="57"/>
    </location>
    <ligand>
        <name>Na(+)</name>
        <dbReference type="ChEBI" id="CHEBI:29101"/>
        <label>1</label>
    </ligand>
</feature>
<feature type="binding site" evidence="6">
    <location>
        <position position="56"/>
    </location>
    <ligand>
        <name>Na(+)</name>
        <dbReference type="ChEBI" id="CHEBI:29101"/>
        <label>1</label>
    </ligand>
</feature>
<dbReference type="Pfam" id="PF00209">
    <property type="entry name" value="SNF"/>
    <property type="match status" value="1"/>
</dbReference>
<evidence type="ECO:0000256" key="6">
    <source>
        <dbReference type="PIRSR" id="PIRSR600175-1"/>
    </source>
</evidence>
<dbReference type="PRINTS" id="PR00176">
    <property type="entry name" value="NANEUSMPORT"/>
</dbReference>
<dbReference type="GO" id="GO:0089718">
    <property type="term" value="P:amino acid import across plasma membrane"/>
    <property type="evidence" value="ECO:0007669"/>
    <property type="project" value="TreeGrafter"/>
</dbReference>
<dbReference type="Proteomes" id="UP001209878">
    <property type="component" value="Unassembled WGS sequence"/>
</dbReference>
<dbReference type="PROSITE" id="PS00754">
    <property type="entry name" value="NA_NEUROTRAN_SYMP_2"/>
    <property type="match status" value="1"/>
</dbReference>
<keyword evidence="11" id="KW-1185">Reference proteome</keyword>
<keyword evidence="4 9" id="KW-1133">Transmembrane helix</keyword>
<feature type="binding site" evidence="6">
    <location>
        <position position="411"/>
    </location>
    <ligand>
        <name>Na(+)</name>
        <dbReference type="ChEBI" id="CHEBI:29101"/>
        <label>1</label>
    </ligand>
</feature>
<dbReference type="PANTHER" id="PTHR11616">
    <property type="entry name" value="SODIUM/CHLORIDE DEPENDENT TRANSPORTER"/>
    <property type="match status" value="1"/>
</dbReference>
<dbReference type="AlphaFoldDB" id="A0AAD9NVU7"/>
<proteinExistence type="inferred from homology"/>
<feature type="binding site" evidence="6">
    <location>
        <position position="61"/>
    </location>
    <ligand>
        <name>Na(+)</name>
        <dbReference type="ChEBI" id="CHEBI:29101"/>
        <label>1</label>
    </ligand>
</feature>
<dbReference type="InterPro" id="IPR000175">
    <property type="entry name" value="Na/ntran_symport"/>
</dbReference>
<keyword evidence="5 9" id="KW-0472">Membrane</keyword>
<dbReference type="PANTHER" id="PTHR11616:SF241">
    <property type="entry name" value="SODIUM- AND CHLORIDE-DEPENDENT GLYCINE TRANSPORTER 2"/>
    <property type="match status" value="1"/>
</dbReference>
<evidence type="ECO:0000256" key="3">
    <source>
        <dbReference type="ARBA" id="ARBA00022692"/>
    </source>
</evidence>
<comment type="caution">
    <text evidence="10">The sequence shown here is derived from an EMBL/GenBank/DDBJ whole genome shotgun (WGS) entry which is preliminary data.</text>
</comment>
<reference evidence="10" key="1">
    <citation type="journal article" date="2023" name="Mol. Biol. Evol.">
        <title>Third-Generation Sequencing Reveals the Adaptive Role of the Epigenome in Three Deep-Sea Polychaetes.</title>
        <authorList>
            <person name="Perez M."/>
            <person name="Aroh O."/>
            <person name="Sun Y."/>
            <person name="Lan Y."/>
            <person name="Juniper S.K."/>
            <person name="Young C.R."/>
            <person name="Angers B."/>
            <person name="Qian P.Y."/>
        </authorList>
    </citation>
    <scope>NUCLEOTIDE SEQUENCE</scope>
    <source>
        <strain evidence="10">R07B-5</strain>
    </source>
</reference>
<evidence type="ECO:0000313" key="10">
    <source>
        <dbReference type="EMBL" id="KAK2183056.1"/>
    </source>
</evidence>
<keyword evidence="7" id="KW-1015">Disulfide bond</keyword>
<evidence type="ECO:0000256" key="8">
    <source>
        <dbReference type="RuleBase" id="RU003732"/>
    </source>
</evidence>
<feature type="binding site" evidence="6">
    <location>
        <position position="415"/>
    </location>
    <ligand>
        <name>Na(+)</name>
        <dbReference type="ChEBI" id="CHEBI:29101"/>
        <label>1</label>
    </ligand>
</feature>
<dbReference type="EMBL" id="JAODUO010000325">
    <property type="protein sequence ID" value="KAK2183056.1"/>
    <property type="molecule type" value="Genomic_DNA"/>
</dbReference>
<evidence type="ECO:0000256" key="1">
    <source>
        <dbReference type="ARBA" id="ARBA00004141"/>
    </source>
</evidence>
<protein>
    <recommendedName>
        <fullName evidence="8">Transporter</fullName>
    </recommendedName>
</protein>
<keyword evidence="3 8" id="KW-0812">Transmembrane</keyword>
<keyword evidence="8" id="KW-0769">Symport</keyword>
<feature type="disulfide bond" evidence="7">
    <location>
        <begin position="159"/>
        <end position="168"/>
    </location>
</feature>
<feature type="binding site" evidence="6">
    <location>
        <position position="314"/>
    </location>
    <ligand>
        <name>Na(+)</name>
        <dbReference type="ChEBI" id="CHEBI:29101"/>
        <label>1</label>
    </ligand>
</feature>
<accession>A0AAD9NVU7</accession>
<evidence type="ECO:0000256" key="4">
    <source>
        <dbReference type="ARBA" id="ARBA00022989"/>
    </source>
</evidence>
<dbReference type="GO" id="GO:0005886">
    <property type="term" value="C:plasma membrane"/>
    <property type="evidence" value="ECO:0007669"/>
    <property type="project" value="TreeGrafter"/>
</dbReference>
<evidence type="ECO:0000256" key="5">
    <source>
        <dbReference type="ARBA" id="ARBA00023136"/>
    </source>
</evidence>
<dbReference type="GO" id="GO:0046872">
    <property type="term" value="F:metal ion binding"/>
    <property type="evidence" value="ECO:0007669"/>
    <property type="project" value="UniProtKB-KW"/>
</dbReference>
<comment type="subcellular location">
    <subcellularLocation>
        <location evidence="1">Membrane</location>
        <topology evidence="1">Multi-pass membrane protein</topology>
    </subcellularLocation>
</comment>
<feature type="transmembrane region" description="Helical" evidence="9">
    <location>
        <begin position="75"/>
        <end position="99"/>
    </location>
</feature>
<feature type="transmembrane region" description="Helical" evidence="9">
    <location>
        <begin position="239"/>
        <end position="259"/>
    </location>
</feature>
<feature type="transmembrane region" description="Helical" evidence="9">
    <location>
        <begin position="396"/>
        <end position="414"/>
    </location>
</feature>
<evidence type="ECO:0000313" key="11">
    <source>
        <dbReference type="Proteomes" id="UP001209878"/>
    </source>
</evidence>
<dbReference type="GO" id="GO:0005283">
    <property type="term" value="F:amino acid:sodium symporter activity"/>
    <property type="evidence" value="ECO:0007669"/>
    <property type="project" value="TreeGrafter"/>
</dbReference>
<comment type="similarity">
    <text evidence="8">Belongs to the sodium:neurotransmitter symporter (SNF) (TC 2.A.22) family.</text>
</comment>
<gene>
    <name evidence="10" type="ORF">NP493_325g02046</name>
</gene>